<evidence type="ECO:0000313" key="1">
    <source>
        <dbReference type="EMBL" id="KAG7167901.1"/>
    </source>
</evidence>
<dbReference type="AlphaFoldDB" id="A0A8J5MY57"/>
<reference evidence="1" key="1">
    <citation type="journal article" date="2021" name="Sci. Adv.">
        <title>The American lobster genome reveals insights on longevity, neural, and immune adaptations.</title>
        <authorList>
            <person name="Polinski J.M."/>
            <person name="Zimin A.V."/>
            <person name="Clark K.F."/>
            <person name="Kohn A.B."/>
            <person name="Sadowski N."/>
            <person name="Timp W."/>
            <person name="Ptitsyn A."/>
            <person name="Khanna P."/>
            <person name="Romanova D.Y."/>
            <person name="Williams P."/>
            <person name="Greenwood S.J."/>
            <person name="Moroz L.L."/>
            <person name="Walt D.R."/>
            <person name="Bodnar A.G."/>
        </authorList>
    </citation>
    <scope>NUCLEOTIDE SEQUENCE</scope>
    <source>
        <strain evidence="1">GMGI-L3</strain>
    </source>
</reference>
<protein>
    <submittedName>
        <fullName evidence="1">Uncharacterized protein</fullName>
    </submittedName>
</protein>
<evidence type="ECO:0000313" key="2">
    <source>
        <dbReference type="Proteomes" id="UP000747542"/>
    </source>
</evidence>
<feature type="non-terminal residue" evidence="1">
    <location>
        <position position="148"/>
    </location>
</feature>
<accession>A0A8J5MY57</accession>
<organism evidence="1 2">
    <name type="scientific">Homarus americanus</name>
    <name type="common">American lobster</name>
    <dbReference type="NCBI Taxonomy" id="6706"/>
    <lineage>
        <taxon>Eukaryota</taxon>
        <taxon>Metazoa</taxon>
        <taxon>Ecdysozoa</taxon>
        <taxon>Arthropoda</taxon>
        <taxon>Crustacea</taxon>
        <taxon>Multicrustacea</taxon>
        <taxon>Malacostraca</taxon>
        <taxon>Eumalacostraca</taxon>
        <taxon>Eucarida</taxon>
        <taxon>Decapoda</taxon>
        <taxon>Pleocyemata</taxon>
        <taxon>Astacidea</taxon>
        <taxon>Nephropoidea</taxon>
        <taxon>Nephropidae</taxon>
        <taxon>Homarus</taxon>
    </lineage>
</organism>
<proteinExistence type="predicted"/>
<dbReference type="Proteomes" id="UP000747542">
    <property type="component" value="Unassembled WGS sequence"/>
</dbReference>
<name>A0A8J5MY57_HOMAM</name>
<gene>
    <name evidence="1" type="ORF">Hamer_G023357</name>
</gene>
<comment type="caution">
    <text evidence="1">The sequence shown here is derived from an EMBL/GenBank/DDBJ whole genome shotgun (WGS) entry which is preliminary data.</text>
</comment>
<sequence length="148" mass="16053">VRPSLTTMSLWCSSRWPSPLAADSRRDIIRAGLLLVCLPDLDAHTNLTSHRTILMGWSAGEGMIAVVRTINGSACSQRYEGRNVGISVSSLCQCHPAGLLQVSEMVELCSRLGPTEVTEHQLAPMWVPPVTLEAIGMYNMPFFGEGGI</sequence>
<dbReference type="EMBL" id="JAHLQT010021101">
    <property type="protein sequence ID" value="KAG7167901.1"/>
    <property type="molecule type" value="Genomic_DNA"/>
</dbReference>
<keyword evidence="2" id="KW-1185">Reference proteome</keyword>